<organism evidence="2 3">
    <name type="scientific">Streptomyces marincola</name>
    <dbReference type="NCBI Taxonomy" id="2878388"/>
    <lineage>
        <taxon>Bacteria</taxon>
        <taxon>Bacillati</taxon>
        <taxon>Actinomycetota</taxon>
        <taxon>Actinomycetes</taxon>
        <taxon>Kitasatosporales</taxon>
        <taxon>Streptomycetaceae</taxon>
        <taxon>Streptomyces</taxon>
    </lineage>
</organism>
<feature type="region of interest" description="Disordered" evidence="1">
    <location>
        <begin position="199"/>
        <end position="218"/>
    </location>
</feature>
<evidence type="ECO:0000256" key="1">
    <source>
        <dbReference type="SAM" id="MobiDB-lite"/>
    </source>
</evidence>
<gene>
    <name evidence="2" type="ORF">CAG99_21455</name>
</gene>
<name>A0A1W7D2A7_9ACTN</name>
<accession>A0A1W7D2A7</accession>
<proteinExistence type="predicted"/>
<dbReference type="Proteomes" id="UP000194218">
    <property type="component" value="Chromosome"/>
</dbReference>
<evidence type="ECO:0000313" key="2">
    <source>
        <dbReference type="EMBL" id="ARQ71059.1"/>
    </source>
</evidence>
<protein>
    <submittedName>
        <fullName evidence="2">Uncharacterized protein</fullName>
    </submittedName>
</protein>
<reference evidence="2 3" key="1">
    <citation type="submission" date="2017-05" db="EMBL/GenBank/DDBJ databases">
        <title>Complete genome sequence of Streptomyces sp. SCSIO 03032 revealed the diverse biosynthetic pathways for its bioactive secondary metabolites.</title>
        <authorList>
            <person name="Ma L."/>
            <person name="Zhu Y."/>
            <person name="Zhang W."/>
            <person name="Zhang G."/>
            <person name="Tian X."/>
            <person name="Zhang S."/>
            <person name="Zhang C."/>
        </authorList>
    </citation>
    <scope>NUCLEOTIDE SEQUENCE [LARGE SCALE GENOMIC DNA]</scope>
    <source>
        <strain evidence="2 3">SCSIO 03032</strain>
    </source>
</reference>
<dbReference type="AlphaFoldDB" id="A0A1W7D2A7"/>
<dbReference type="EMBL" id="CP021121">
    <property type="protein sequence ID" value="ARQ71059.1"/>
    <property type="molecule type" value="Genomic_DNA"/>
</dbReference>
<sequence length="218" mass="23022">MGRVLDLMDGLRESGHSRAEIDAALADLACMTRVSTTTDEPVSARAAALPVAPVDVTAPSVYVITEVDGRDRWVAITEWSWRTVPTYPMTGNQGIATWFSSGVNPIVQVVHHSGHTSQFPGVSREDASDLNNHGVSFLMAPRTSATDLNVARGMSSLVFEGRDGCADPTVTSSYSHSFGSTSISAIDISADGQEVHWTGEDGRAQSTGPATRVAGVCS</sequence>
<dbReference type="KEGG" id="smao:CAG99_21455"/>
<evidence type="ECO:0000313" key="3">
    <source>
        <dbReference type="Proteomes" id="UP000194218"/>
    </source>
</evidence>
<keyword evidence="3" id="KW-1185">Reference proteome</keyword>